<dbReference type="AlphaFoldDB" id="A0A0A9DGR1"/>
<organism evidence="2">
    <name type="scientific">Arundo donax</name>
    <name type="common">Giant reed</name>
    <name type="synonym">Donax arundinaceus</name>
    <dbReference type="NCBI Taxonomy" id="35708"/>
    <lineage>
        <taxon>Eukaryota</taxon>
        <taxon>Viridiplantae</taxon>
        <taxon>Streptophyta</taxon>
        <taxon>Embryophyta</taxon>
        <taxon>Tracheophyta</taxon>
        <taxon>Spermatophyta</taxon>
        <taxon>Magnoliopsida</taxon>
        <taxon>Liliopsida</taxon>
        <taxon>Poales</taxon>
        <taxon>Poaceae</taxon>
        <taxon>PACMAD clade</taxon>
        <taxon>Arundinoideae</taxon>
        <taxon>Arundineae</taxon>
        <taxon>Arundo</taxon>
    </lineage>
</organism>
<evidence type="ECO:0000256" key="1">
    <source>
        <dbReference type="SAM" id="Phobius"/>
    </source>
</evidence>
<feature type="transmembrane region" description="Helical" evidence="1">
    <location>
        <begin position="72"/>
        <end position="95"/>
    </location>
</feature>
<evidence type="ECO:0000313" key="2">
    <source>
        <dbReference type="EMBL" id="JAD87006.1"/>
    </source>
</evidence>
<proteinExistence type="predicted"/>
<sequence>MASIILCIYEFYSRIIFVCCTKEMSLYSKQSLFYGLKFCFSTLNKSYFCLLNKQLKILRHKSFLDLPAKVGSSFLTISSVCNVLFYIGVATVTLMPAGYDQGNGGCIAMMYA</sequence>
<protein>
    <submittedName>
        <fullName evidence="2">Uncharacterized protein</fullName>
    </submittedName>
</protein>
<keyword evidence="1" id="KW-0812">Transmembrane</keyword>
<reference evidence="2" key="2">
    <citation type="journal article" date="2015" name="Data Brief">
        <title>Shoot transcriptome of the giant reed, Arundo donax.</title>
        <authorList>
            <person name="Barrero R.A."/>
            <person name="Guerrero F.D."/>
            <person name="Moolhuijzen P."/>
            <person name="Goolsby J.A."/>
            <person name="Tidwell J."/>
            <person name="Bellgard S.E."/>
            <person name="Bellgard M.I."/>
        </authorList>
    </citation>
    <scope>NUCLEOTIDE SEQUENCE</scope>
    <source>
        <tissue evidence="2">Shoot tissue taken approximately 20 cm above the soil surface</tissue>
    </source>
</reference>
<accession>A0A0A9DGR1</accession>
<name>A0A0A9DGR1_ARUDO</name>
<dbReference type="EMBL" id="GBRH01210889">
    <property type="protein sequence ID" value="JAD87006.1"/>
    <property type="molecule type" value="Transcribed_RNA"/>
</dbReference>
<keyword evidence="1" id="KW-1133">Transmembrane helix</keyword>
<keyword evidence="1" id="KW-0472">Membrane</keyword>
<reference evidence="2" key="1">
    <citation type="submission" date="2014-09" db="EMBL/GenBank/DDBJ databases">
        <authorList>
            <person name="Magalhaes I.L.F."/>
            <person name="Oliveira U."/>
            <person name="Santos F.R."/>
            <person name="Vidigal T.H.D.A."/>
            <person name="Brescovit A.D."/>
            <person name="Santos A.J."/>
        </authorList>
    </citation>
    <scope>NUCLEOTIDE SEQUENCE</scope>
    <source>
        <tissue evidence="2">Shoot tissue taken approximately 20 cm above the soil surface</tissue>
    </source>
</reference>